<keyword evidence="2 3" id="KW-0119">Carbohydrate metabolism</keyword>
<dbReference type="InterPro" id="IPR027291">
    <property type="entry name" value="Glyco_hydro_38_N_sf"/>
</dbReference>
<accession>A0AAW4LB36</accession>
<dbReference type="AlphaFoldDB" id="A0AAW4LB36"/>
<dbReference type="PANTHER" id="PTHR36306:SF1">
    <property type="entry name" value="ALPHA-AMYLASE-RELATED"/>
    <property type="match status" value="1"/>
</dbReference>
<reference evidence="5 6" key="1">
    <citation type="submission" date="2021-05" db="EMBL/GenBank/DDBJ databases">
        <title>The draft genome of Geobacter pelophilus DSM 12255.</title>
        <authorList>
            <person name="Xu Z."/>
            <person name="Masuda Y."/>
            <person name="Itoh H."/>
            <person name="Senoo K."/>
        </authorList>
    </citation>
    <scope>NUCLEOTIDE SEQUENCE [LARGE SCALE GENOMIC DNA]</scope>
    <source>
        <strain evidence="5 6">DSM 12255</strain>
    </source>
</reference>
<evidence type="ECO:0000256" key="1">
    <source>
        <dbReference type="ARBA" id="ARBA00006821"/>
    </source>
</evidence>
<sequence length="735" mass="83242">MSKPLDILFIWHMHQPFYKDPVRGEYVLPWTYLHAVKDYYDMPAIVAATPGAKAVFNLVPSLLEQLEDYAAGTANDPVLRLGRMDPGDMTEDDIALMLDIFFAANRQRMIEPQPRYLELLQLAGDGDAAKRQASIRSFRRQEIIDLQVCFFLAWTGEAARNRWPEFRELLAKGRNYTVADRDRLFAAQQEVINAIIPLYRKLHDEGKAELSLSPYYHPILPLLCDMKIAQVSMPKANIPAARFCHPEDARSHIMEGIACFERIFGFTPAGMWPSEGSVSDEALKIICDCGIKWAATDEAILQHTVPGITGQNREGLYHPYRFGCDGAELGVIFRDHALSDLIGFTYSQWDTGRAIEDFMERLRRIRQQFPTSSLVPVILDGENAWEYYPDNANPFLSTLYAAIAGSAEFRLVTATEAVATIKPKQTLTHIHPGSWINANYGIWVGHPEENLAWDYLERAREAAVTRNPQVAALLAAGRGASNMAVEADDTARLICKALFAAEGSDWFWWYGDDHFSAHADRFDALFRKHLINIYRLLGQDLPRELYEPIKKTREAGFVREPSSFITPVIDGLVTDYFEWLPAGLFDLSRQSSAMHSSESSLHSFFYAYDRESLHLRIDGAVALDQLLGSTDTLYIFIGARQKEYRLAIGRSEDSGYLAAKSASGFRATRNRYRYKIRKICEVTLPLAAIKPVQGEPLQLYITLQRDGEEVGRWPADAPMELKYLGDSLELDNWLI</sequence>
<dbReference type="InterPro" id="IPR052046">
    <property type="entry name" value="GH57_Enzymes"/>
</dbReference>
<dbReference type="RefSeq" id="WP_214172003.1">
    <property type="nucleotide sequence ID" value="NZ_JAHCVJ010000005.1"/>
</dbReference>
<dbReference type="CDD" id="cd10796">
    <property type="entry name" value="GH57N_APU"/>
    <property type="match status" value="1"/>
</dbReference>
<dbReference type="Pfam" id="PF03065">
    <property type="entry name" value="Glyco_hydro_57"/>
    <property type="match status" value="1"/>
</dbReference>
<name>A0AAW4LB36_9BACT</name>
<dbReference type="InterPro" id="IPR004300">
    <property type="entry name" value="Glyco_hydro_57_N"/>
</dbReference>
<comment type="caution">
    <text evidence="5">The sequence shown here is derived from an EMBL/GenBank/DDBJ whole genome shotgun (WGS) entry which is preliminary data.</text>
</comment>
<proteinExistence type="inferred from homology"/>
<dbReference type="PANTHER" id="PTHR36306">
    <property type="entry name" value="ALPHA-AMYLASE-RELATED-RELATED"/>
    <property type="match status" value="1"/>
</dbReference>
<evidence type="ECO:0000256" key="2">
    <source>
        <dbReference type="ARBA" id="ARBA00023277"/>
    </source>
</evidence>
<dbReference type="InterPro" id="IPR011330">
    <property type="entry name" value="Glyco_hydro/deAcase_b/a-brl"/>
</dbReference>
<dbReference type="Gene3D" id="3.20.110.10">
    <property type="entry name" value="Glycoside hydrolase 38, N terminal domain"/>
    <property type="match status" value="1"/>
</dbReference>
<dbReference type="GO" id="GO:0016787">
    <property type="term" value="F:hydrolase activity"/>
    <property type="evidence" value="ECO:0007669"/>
    <property type="project" value="UniProtKB-KW"/>
</dbReference>
<protein>
    <submittedName>
        <fullName evidence="5">Glycoside hydrolase</fullName>
    </submittedName>
</protein>
<evidence type="ECO:0000313" key="5">
    <source>
        <dbReference type="EMBL" id="MBT0665229.1"/>
    </source>
</evidence>
<gene>
    <name evidence="5" type="ORF">KI809_13055</name>
</gene>
<dbReference type="EMBL" id="JAHCVJ010000005">
    <property type="protein sequence ID" value="MBT0665229.1"/>
    <property type="molecule type" value="Genomic_DNA"/>
</dbReference>
<evidence type="ECO:0000313" key="6">
    <source>
        <dbReference type="Proteomes" id="UP000811899"/>
    </source>
</evidence>
<dbReference type="GO" id="GO:0005975">
    <property type="term" value="P:carbohydrate metabolic process"/>
    <property type="evidence" value="ECO:0007669"/>
    <property type="project" value="InterPro"/>
</dbReference>
<dbReference type="SUPFAM" id="SSF88713">
    <property type="entry name" value="Glycoside hydrolase/deacetylase"/>
    <property type="match status" value="1"/>
</dbReference>
<organism evidence="5 6">
    <name type="scientific">Geoanaerobacter pelophilus</name>
    <dbReference type="NCBI Taxonomy" id="60036"/>
    <lineage>
        <taxon>Bacteria</taxon>
        <taxon>Pseudomonadati</taxon>
        <taxon>Thermodesulfobacteriota</taxon>
        <taxon>Desulfuromonadia</taxon>
        <taxon>Geobacterales</taxon>
        <taxon>Geobacteraceae</taxon>
        <taxon>Geoanaerobacter</taxon>
    </lineage>
</organism>
<comment type="similarity">
    <text evidence="1 3">Belongs to the glycosyl hydrolase 57 family.</text>
</comment>
<dbReference type="Proteomes" id="UP000811899">
    <property type="component" value="Unassembled WGS sequence"/>
</dbReference>
<feature type="domain" description="Glycoside hydrolase family 57 N-terminal" evidence="4">
    <location>
        <begin position="9"/>
        <end position="426"/>
    </location>
</feature>
<evidence type="ECO:0000259" key="4">
    <source>
        <dbReference type="Pfam" id="PF03065"/>
    </source>
</evidence>
<evidence type="ECO:0000256" key="3">
    <source>
        <dbReference type="RuleBase" id="RU361196"/>
    </source>
</evidence>
<keyword evidence="6" id="KW-1185">Reference proteome</keyword>
<keyword evidence="5" id="KW-0378">Hydrolase</keyword>